<dbReference type="InterPro" id="IPR017452">
    <property type="entry name" value="GPCR_Rhodpsn_7TM"/>
</dbReference>
<reference evidence="12 13" key="1">
    <citation type="journal article" date="2018" name="Sci. Rep.">
        <title>Comparative analysis of the Pocillopora damicornis genome highlights role of immune system in coral evolution.</title>
        <authorList>
            <person name="Cunning R."/>
            <person name="Bay R.A."/>
            <person name="Gillette P."/>
            <person name="Baker A.C."/>
            <person name="Traylor-Knowles N."/>
        </authorList>
    </citation>
    <scope>NUCLEOTIDE SEQUENCE [LARGE SCALE GENOMIC DNA]</scope>
    <source>
        <strain evidence="12">RSMAS</strain>
        <tissue evidence="12">Whole animal</tissue>
    </source>
</reference>
<dbReference type="PANTHER" id="PTHR24246">
    <property type="entry name" value="OLFACTORY RECEPTOR AND ADENOSINE RECEPTOR"/>
    <property type="match status" value="1"/>
</dbReference>
<keyword evidence="6 10" id="KW-0472">Membrane</keyword>
<dbReference type="PROSITE" id="PS50262">
    <property type="entry name" value="G_PROTEIN_RECEP_F1_2"/>
    <property type="match status" value="1"/>
</dbReference>
<dbReference type="AlphaFoldDB" id="A0A3M6TKE3"/>
<keyword evidence="7" id="KW-0675">Receptor</keyword>
<keyword evidence="3 10" id="KW-0812">Transmembrane</keyword>
<dbReference type="Gene3D" id="1.20.1070.10">
    <property type="entry name" value="Rhodopsin 7-helix transmembrane proteins"/>
    <property type="match status" value="1"/>
</dbReference>
<evidence type="ECO:0000256" key="5">
    <source>
        <dbReference type="ARBA" id="ARBA00023040"/>
    </source>
</evidence>
<feature type="transmembrane region" description="Helical" evidence="10">
    <location>
        <begin position="146"/>
        <end position="166"/>
    </location>
</feature>
<dbReference type="InterPro" id="IPR000276">
    <property type="entry name" value="GPCR_Rhodpsn"/>
</dbReference>
<dbReference type="Pfam" id="PF00001">
    <property type="entry name" value="7tm_1"/>
    <property type="match status" value="1"/>
</dbReference>
<feature type="transmembrane region" description="Helical" evidence="10">
    <location>
        <begin position="178"/>
        <end position="197"/>
    </location>
</feature>
<evidence type="ECO:0000256" key="4">
    <source>
        <dbReference type="ARBA" id="ARBA00022989"/>
    </source>
</evidence>
<dbReference type="Proteomes" id="UP000275408">
    <property type="component" value="Unassembled WGS sequence"/>
</dbReference>
<evidence type="ECO:0000256" key="9">
    <source>
        <dbReference type="ARBA" id="ARBA00023224"/>
    </source>
</evidence>
<keyword evidence="2" id="KW-1003">Cell membrane</keyword>
<evidence type="ECO:0000256" key="7">
    <source>
        <dbReference type="ARBA" id="ARBA00023170"/>
    </source>
</evidence>
<dbReference type="PRINTS" id="PR00237">
    <property type="entry name" value="GPCRRHODOPSN"/>
</dbReference>
<comment type="caution">
    <text evidence="12">The sequence shown here is derived from an EMBL/GenBank/DDBJ whole genome shotgun (WGS) entry which is preliminary data.</text>
</comment>
<organism evidence="12 13">
    <name type="scientific">Pocillopora damicornis</name>
    <name type="common">Cauliflower coral</name>
    <name type="synonym">Millepora damicornis</name>
    <dbReference type="NCBI Taxonomy" id="46731"/>
    <lineage>
        <taxon>Eukaryota</taxon>
        <taxon>Metazoa</taxon>
        <taxon>Cnidaria</taxon>
        <taxon>Anthozoa</taxon>
        <taxon>Hexacorallia</taxon>
        <taxon>Scleractinia</taxon>
        <taxon>Astrocoeniina</taxon>
        <taxon>Pocilloporidae</taxon>
        <taxon>Pocillopora</taxon>
    </lineage>
</organism>
<evidence type="ECO:0000256" key="8">
    <source>
        <dbReference type="ARBA" id="ARBA00023180"/>
    </source>
</evidence>
<feature type="transmembrane region" description="Helical" evidence="10">
    <location>
        <begin position="31"/>
        <end position="52"/>
    </location>
</feature>
<feature type="transmembrane region" description="Helical" evidence="10">
    <location>
        <begin position="232"/>
        <end position="252"/>
    </location>
</feature>
<dbReference type="SUPFAM" id="SSF81321">
    <property type="entry name" value="Family A G protein-coupled receptor-like"/>
    <property type="match status" value="1"/>
</dbReference>
<keyword evidence="5" id="KW-0297">G-protein coupled receptor</keyword>
<feature type="domain" description="G-protein coupled receptors family 1 profile" evidence="11">
    <location>
        <begin position="43"/>
        <end position="290"/>
    </location>
</feature>
<protein>
    <recommendedName>
        <fullName evidence="11">G-protein coupled receptors family 1 profile domain-containing protein</fullName>
    </recommendedName>
</protein>
<dbReference type="STRING" id="46731.A0A3M6TKE3"/>
<evidence type="ECO:0000256" key="10">
    <source>
        <dbReference type="SAM" id="Phobius"/>
    </source>
</evidence>
<evidence type="ECO:0000256" key="3">
    <source>
        <dbReference type="ARBA" id="ARBA00022692"/>
    </source>
</evidence>
<keyword evidence="9" id="KW-0807">Transducer</keyword>
<dbReference type="PANTHER" id="PTHR24246:SF27">
    <property type="entry name" value="ADENOSINE RECEPTOR, ISOFORM A"/>
    <property type="match status" value="1"/>
</dbReference>
<feature type="transmembrane region" description="Helical" evidence="10">
    <location>
        <begin position="64"/>
        <end position="88"/>
    </location>
</feature>
<gene>
    <name evidence="12" type="ORF">pdam_00012498</name>
</gene>
<evidence type="ECO:0000313" key="12">
    <source>
        <dbReference type="EMBL" id="RMX41816.1"/>
    </source>
</evidence>
<keyword evidence="13" id="KW-1185">Reference proteome</keyword>
<dbReference type="GO" id="GO:0005886">
    <property type="term" value="C:plasma membrane"/>
    <property type="evidence" value="ECO:0007669"/>
    <property type="project" value="UniProtKB-SubCell"/>
</dbReference>
<evidence type="ECO:0000256" key="1">
    <source>
        <dbReference type="ARBA" id="ARBA00004651"/>
    </source>
</evidence>
<dbReference type="GO" id="GO:0004930">
    <property type="term" value="F:G protein-coupled receptor activity"/>
    <property type="evidence" value="ECO:0007669"/>
    <property type="project" value="UniProtKB-KW"/>
</dbReference>
<dbReference type="EMBL" id="RCHS01003437">
    <property type="protein sequence ID" value="RMX41816.1"/>
    <property type="molecule type" value="Genomic_DNA"/>
</dbReference>
<dbReference type="OMA" id="RITMISI"/>
<dbReference type="OrthoDB" id="10042731at2759"/>
<proteinExistence type="predicted"/>
<evidence type="ECO:0000259" key="11">
    <source>
        <dbReference type="PROSITE" id="PS50262"/>
    </source>
</evidence>
<comment type="subcellular location">
    <subcellularLocation>
        <location evidence="1">Cell membrane</location>
        <topology evidence="1">Multi-pass membrane protein</topology>
    </subcellularLocation>
</comment>
<name>A0A3M6TKE3_POCDA</name>
<evidence type="ECO:0000256" key="2">
    <source>
        <dbReference type="ARBA" id="ARBA00022475"/>
    </source>
</evidence>
<keyword evidence="8" id="KW-0325">Glycoprotein</keyword>
<evidence type="ECO:0000313" key="13">
    <source>
        <dbReference type="Proteomes" id="UP000275408"/>
    </source>
</evidence>
<keyword evidence="4 10" id="KW-1133">Transmembrane helix</keyword>
<feature type="transmembrane region" description="Helical" evidence="10">
    <location>
        <begin position="264"/>
        <end position="292"/>
    </location>
</feature>
<evidence type="ECO:0000256" key="6">
    <source>
        <dbReference type="ARBA" id="ARBA00023136"/>
    </source>
</evidence>
<accession>A0A3M6TKE3</accession>
<sequence length="328" mass="37410">MDKHNITLRPNESQLCCQSDIEATFSLVSGISLVVISFITIAGNGMLCVAIYKNPLKRFRSAPMLFVANLSVADFLTGSIVDPLYITYNFGFNRAKDYQAALAVGDHASYITVNVSLCTAVVLVIDRFLALKTPFRYRRFMTKQNAVGIVVVLWVYSIMFSFLPHMGTHDTVYYLLDLHIHVTGSLFTLTVFLVLIYRLSVLTRNQRAGMTDSSPQLDQRGRLRLVRDKKTICTFLIILAVCYICLLPYYIYMHVFLFCASCQTSWVLLVLSKISEPIVYMNCALNPFIYAWRHKVFRKSLKIAFMPSQMRVKPEEMNSQRTSGMSIF</sequence>
<feature type="transmembrane region" description="Helical" evidence="10">
    <location>
        <begin position="108"/>
        <end position="125"/>
    </location>
</feature>